<proteinExistence type="predicted"/>
<feature type="compositionally biased region" description="Pro residues" evidence="1">
    <location>
        <begin position="212"/>
        <end position="226"/>
    </location>
</feature>
<dbReference type="KEGG" id="ote:Oter_4025"/>
<gene>
    <name evidence="3" type="ordered locus">Oter_4025</name>
</gene>
<feature type="region of interest" description="Disordered" evidence="1">
    <location>
        <begin position="193"/>
        <end position="227"/>
    </location>
</feature>
<feature type="signal peptide" evidence="2">
    <location>
        <begin position="1"/>
        <end position="44"/>
    </location>
</feature>
<organism evidence="3 4">
    <name type="scientific">Opitutus terrae (strain DSM 11246 / JCM 15787 / PB90-1)</name>
    <dbReference type="NCBI Taxonomy" id="452637"/>
    <lineage>
        <taxon>Bacteria</taxon>
        <taxon>Pseudomonadati</taxon>
        <taxon>Verrucomicrobiota</taxon>
        <taxon>Opitutia</taxon>
        <taxon>Opitutales</taxon>
        <taxon>Opitutaceae</taxon>
        <taxon>Opitutus</taxon>
    </lineage>
</organism>
<reference evidence="3 4" key="1">
    <citation type="journal article" date="2011" name="J. Bacteriol.">
        <title>Genome sequence of the verrucomicrobium Opitutus terrae PB90-1, an abundant inhabitant of rice paddy soil ecosystems.</title>
        <authorList>
            <person name="van Passel M.W."/>
            <person name="Kant R."/>
            <person name="Palva A."/>
            <person name="Copeland A."/>
            <person name="Lucas S."/>
            <person name="Lapidus A."/>
            <person name="Glavina del Rio T."/>
            <person name="Pitluck S."/>
            <person name="Goltsman E."/>
            <person name="Clum A."/>
            <person name="Sun H."/>
            <person name="Schmutz J."/>
            <person name="Larimer F.W."/>
            <person name="Land M.L."/>
            <person name="Hauser L."/>
            <person name="Kyrpides N."/>
            <person name="Mikhailova N."/>
            <person name="Richardson P.P."/>
            <person name="Janssen P.H."/>
            <person name="de Vos W.M."/>
            <person name="Smidt H."/>
        </authorList>
    </citation>
    <scope>NUCLEOTIDE SEQUENCE [LARGE SCALE GENOMIC DNA]</scope>
    <source>
        <strain evidence="4">DSM 11246 / JCM 15787 / PB90-1</strain>
    </source>
</reference>
<dbReference type="Proteomes" id="UP000007013">
    <property type="component" value="Chromosome"/>
</dbReference>
<feature type="chain" id="PRO_5002772284" evidence="2">
    <location>
        <begin position="45"/>
        <end position="246"/>
    </location>
</feature>
<dbReference type="AlphaFoldDB" id="B1ZZW6"/>
<evidence type="ECO:0000313" key="4">
    <source>
        <dbReference type="Proteomes" id="UP000007013"/>
    </source>
</evidence>
<dbReference type="STRING" id="452637.Oter_4025"/>
<dbReference type="OrthoDB" id="9947357at2"/>
<evidence type="ECO:0000256" key="1">
    <source>
        <dbReference type="SAM" id="MobiDB-lite"/>
    </source>
</evidence>
<dbReference type="RefSeq" id="WP_012376827.1">
    <property type="nucleotide sequence ID" value="NC_010571.1"/>
</dbReference>
<accession>B1ZZW6</accession>
<evidence type="ECO:0000313" key="3">
    <source>
        <dbReference type="EMBL" id="ACB77299.1"/>
    </source>
</evidence>
<evidence type="ECO:0000256" key="2">
    <source>
        <dbReference type="SAM" id="SignalP"/>
    </source>
</evidence>
<keyword evidence="2" id="KW-0732">Signal</keyword>
<dbReference type="EMBL" id="CP001032">
    <property type="protein sequence ID" value="ACB77299.1"/>
    <property type="molecule type" value="Genomic_DNA"/>
</dbReference>
<name>B1ZZW6_OPITP</name>
<dbReference type="HOGENOM" id="CLU_1128182_0_0_0"/>
<protein>
    <submittedName>
        <fullName evidence="3">Uncharacterized protein</fullName>
    </submittedName>
</protein>
<sequence length="246" mass="25828">MAHDTLTSGARCPQRVVKVATALGTMRCAALLIACVALLASASAAPLESDLGEGLRYYRATELPTDLPPPPTGKPTPLVFDLRFTIADETAATALEAWLKFRATAAAPVLVLVNHETAPVLRPVLAAQKSNPGLLTIGATEPEFTPDVTVAVKSDVERRAYDAAQNGTPVAALAAPPIDKPRSDEAALIRDRASLPEDDSDAGVDELGLSDEPPPTHGAQPAPPPVDLALQRAVQIHRGLRALKRL</sequence>
<keyword evidence="4" id="KW-1185">Reference proteome</keyword>